<comment type="caution">
    <text evidence="2">The sequence shown here is derived from an EMBL/GenBank/DDBJ whole genome shotgun (WGS) entry which is preliminary data.</text>
</comment>
<dbReference type="Proteomes" id="UP000291301">
    <property type="component" value="Unassembled WGS sequence"/>
</dbReference>
<sequence length="86" mass="9094">MPHPKLLISLVLSCGLLVAGAQAQESSMSSQFAEGAVGVSCSSKDGKVDCFCTGGCKRTQHDCSCTGLQSSTISNEMLRELLLRRE</sequence>
<evidence type="ECO:0000313" key="2">
    <source>
        <dbReference type="EMBL" id="TCD14111.1"/>
    </source>
</evidence>
<feature type="chain" id="PRO_5020837119" evidence="1">
    <location>
        <begin position="24"/>
        <end position="86"/>
    </location>
</feature>
<dbReference type="RefSeq" id="WP_131567812.1">
    <property type="nucleotide sequence ID" value="NZ_JAINFK010000002.1"/>
</dbReference>
<dbReference type="EMBL" id="SJST01000003">
    <property type="protein sequence ID" value="TCD14111.1"/>
    <property type="molecule type" value="Genomic_DNA"/>
</dbReference>
<protein>
    <submittedName>
        <fullName evidence="2">Uncharacterized protein</fullName>
    </submittedName>
</protein>
<gene>
    <name evidence="2" type="ORF">E0D97_08430</name>
</gene>
<name>A0A4R0PA31_9HYPH</name>
<keyword evidence="1" id="KW-0732">Signal</keyword>
<keyword evidence="3" id="KW-1185">Reference proteome</keyword>
<feature type="signal peptide" evidence="1">
    <location>
        <begin position="1"/>
        <end position="23"/>
    </location>
</feature>
<proteinExistence type="predicted"/>
<accession>A0A4R0PA31</accession>
<reference evidence="2 3" key="1">
    <citation type="journal article" date="2015" name="Antonie Van Leeuwenhoek">
        <title>Oricola cellulosilytica gen. nov., sp. nov., a cellulose-degrading bacterium of the family Phyllobacteriaceae isolated from surface seashore water, and emended descriptions of Mesorhizobium loti and Phyllobacterium myrsinacearum.</title>
        <authorList>
            <person name="Hameed A."/>
            <person name="Shahina M."/>
            <person name="Lai W.A."/>
            <person name="Lin S.Y."/>
            <person name="Young L.S."/>
            <person name="Liu Y.C."/>
            <person name="Hsu Y.H."/>
            <person name="Young C.C."/>
        </authorList>
    </citation>
    <scope>NUCLEOTIDE SEQUENCE [LARGE SCALE GENOMIC DNA]</scope>
    <source>
        <strain evidence="2 3">KCTC 52183</strain>
    </source>
</reference>
<organism evidence="2 3">
    <name type="scientific">Oricola cellulosilytica</name>
    <dbReference type="NCBI Taxonomy" id="1429082"/>
    <lineage>
        <taxon>Bacteria</taxon>
        <taxon>Pseudomonadati</taxon>
        <taxon>Pseudomonadota</taxon>
        <taxon>Alphaproteobacteria</taxon>
        <taxon>Hyphomicrobiales</taxon>
        <taxon>Ahrensiaceae</taxon>
        <taxon>Oricola</taxon>
    </lineage>
</organism>
<evidence type="ECO:0000313" key="3">
    <source>
        <dbReference type="Proteomes" id="UP000291301"/>
    </source>
</evidence>
<dbReference type="AlphaFoldDB" id="A0A4R0PA31"/>
<evidence type="ECO:0000256" key="1">
    <source>
        <dbReference type="SAM" id="SignalP"/>
    </source>
</evidence>